<dbReference type="InterPro" id="IPR028978">
    <property type="entry name" value="Chorismate_lyase_/UTRA_dom_sf"/>
</dbReference>
<evidence type="ECO:0000259" key="4">
    <source>
        <dbReference type="PROSITE" id="PS50949"/>
    </source>
</evidence>
<evidence type="ECO:0000256" key="3">
    <source>
        <dbReference type="ARBA" id="ARBA00023163"/>
    </source>
</evidence>
<accession>A0ABP5CKQ6</accession>
<keyword evidence="3" id="KW-0804">Transcription</keyword>
<dbReference type="SUPFAM" id="SSF64288">
    <property type="entry name" value="Chorismate lyase-like"/>
    <property type="match status" value="1"/>
</dbReference>
<organism evidence="5 6">
    <name type="scientific">Amycolatopsis minnesotensis</name>
    <dbReference type="NCBI Taxonomy" id="337894"/>
    <lineage>
        <taxon>Bacteria</taxon>
        <taxon>Bacillati</taxon>
        <taxon>Actinomycetota</taxon>
        <taxon>Actinomycetes</taxon>
        <taxon>Pseudonocardiales</taxon>
        <taxon>Pseudonocardiaceae</taxon>
        <taxon>Amycolatopsis</taxon>
    </lineage>
</organism>
<dbReference type="PRINTS" id="PR00035">
    <property type="entry name" value="HTHGNTR"/>
</dbReference>
<protein>
    <submittedName>
        <fullName evidence="5">GntR family transcriptional regulator</fullName>
    </submittedName>
</protein>
<reference evidence="6" key="1">
    <citation type="journal article" date="2019" name="Int. J. Syst. Evol. Microbiol.">
        <title>The Global Catalogue of Microorganisms (GCM) 10K type strain sequencing project: providing services to taxonomists for standard genome sequencing and annotation.</title>
        <authorList>
            <consortium name="The Broad Institute Genomics Platform"/>
            <consortium name="The Broad Institute Genome Sequencing Center for Infectious Disease"/>
            <person name="Wu L."/>
            <person name="Ma J."/>
        </authorList>
    </citation>
    <scope>NUCLEOTIDE SEQUENCE [LARGE SCALE GENOMIC DNA]</scope>
    <source>
        <strain evidence="6">JCM 14545</strain>
    </source>
</reference>
<dbReference type="InterPro" id="IPR036388">
    <property type="entry name" value="WH-like_DNA-bd_sf"/>
</dbReference>
<dbReference type="Pfam" id="PF07702">
    <property type="entry name" value="UTRA"/>
    <property type="match status" value="1"/>
</dbReference>
<dbReference type="SUPFAM" id="SSF46785">
    <property type="entry name" value="Winged helix' DNA-binding domain"/>
    <property type="match status" value="1"/>
</dbReference>
<dbReference type="InterPro" id="IPR011663">
    <property type="entry name" value="UTRA"/>
</dbReference>
<dbReference type="Pfam" id="PF00392">
    <property type="entry name" value="GntR"/>
    <property type="match status" value="1"/>
</dbReference>
<keyword evidence="2" id="KW-0238">DNA-binding</keyword>
<dbReference type="InterPro" id="IPR036390">
    <property type="entry name" value="WH_DNA-bd_sf"/>
</dbReference>
<dbReference type="Gene3D" id="1.10.10.10">
    <property type="entry name" value="Winged helix-like DNA-binding domain superfamily/Winged helix DNA-binding domain"/>
    <property type="match status" value="1"/>
</dbReference>
<evidence type="ECO:0000256" key="2">
    <source>
        <dbReference type="ARBA" id="ARBA00023125"/>
    </source>
</evidence>
<proteinExistence type="predicted"/>
<feature type="domain" description="HTH gntR-type" evidence="4">
    <location>
        <begin position="13"/>
        <end position="81"/>
    </location>
</feature>
<sequence length="258" mass="27995">MENGDMVDRRSGVPAFRQVAADLRDKISAGDYAPGDRLPSERELVETYGVSRPTIRDAVNVLRTEGIVTAEHGRGVFVRPPSSIRRLSRSRLSKAARDRNQGAFLADAAAGGFMPSTSVKIRFEQADERVASLLAISAGDEVTVRDRLMRADGLVVQLAVSRLPRKFTRDTTIEQVDTGKGGAYARLEEAGHAIATFAEYVGARMPTPEEASALQLAEGTPAITVTRVAYGSDGIPLEINDMVLPADKYELSYEWVAD</sequence>
<dbReference type="Proteomes" id="UP001501116">
    <property type="component" value="Unassembled WGS sequence"/>
</dbReference>
<name>A0ABP5CKQ6_9PSEU</name>
<dbReference type="SMART" id="SM00345">
    <property type="entry name" value="HTH_GNTR"/>
    <property type="match status" value="1"/>
</dbReference>
<evidence type="ECO:0000256" key="1">
    <source>
        <dbReference type="ARBA" id="ARBA00023015"/>
    </source>
</evidence>
<evidence type="ECO:0000313" key="6">
    <source>
        <dbReference type="Proteomes" id="UP001501116"/>
    </source>
</evidence>
<dbReference type="PANTHER" id="PTHR44846">
    <property type="entry name" value="MANNOSYL-D-GLYCERATE TRANSPORT/METABOLISM SYSTEM REPRESSOR MNGR-RELATED"/>
    <property type="match status" value="1"/>
</dbReference>
<dbReference type="PROSITE" id="PS50949">
    <property type="entry name" value="HTH_GNTR"/>
    <property type="match status" value="1"/>
</dbReference>
<keyword evidence="6" id="KW-1185">Reference proteome</keyword>
<dbReference type="InterPro" id="IPR050679">
    <property type="entry name" value="Bact_HTH_transcr_reg"/>
</dbReference>
<dbReference type="PANTHER" id="PTHR44846:SF17">
    <property type="entry name" value="GNTR-FAMILY TRANSCRIPTIONAL REGULATOR"/>
    <property type="match status" value="1"/>
</dbReference>
<dbReference type="Gene3D" id="3.40.1410.10">
    <property type="entry name" value="Chorismate lyase-like"/>
    <property type="match status" value="1"/>
</dbReference>
<dbReference type="EMBL" id="BAAANN010000016">
    <property type="protein sequence ID" value="GAA1965466.1"/>
    <property type="molecule type" value="Genomic_DNA"/>
</dbReference>
<evidence type="ECO:0000313" key="5">
    <source>
        <dbReference type="EMBL" id="GAA1965466.1"/>
    </source>
</evidence>
<dbReference type="CDD" id="cd07377">
    <property type="entry name" value="WHTH_GntR"/>
    <property type="match status" value="1"/>
</dbReference>
<comment type="caution">
    <text evidence="5">The sequence shown here is derived from an EMBL/GenBank/DDBJ whole genome shotgun (WGS) entry which is preliminary data.</text>
</comment>
<keyword evidence="1" id="KW-0805">Transcription regulation</keyword>
<gene>
    <name evidence="5" type="ORF">GCM10009754_41970</name>
</gene>
<dbReference type="InterPro" id="IPR000524">
    <property type="entry name" value="Tscrpt_reg_HTH_GntR"/>
</dbReference>
<dbReference type="SMART" id="SM00866">
    <property type="entry name" value="UTRA"/>
    <property type="match status" value="1"/>
</dbReference>